<dbReference type="OrthoDB" id="2445199at2759"/>
<comment type="caution">
    <text evidence="3">The sequence shown here is derived from an EMBL/GenBank/DDBJ whole genome shotgun (WGS) entry which is preliminary data.</text>
</comment>
<protein>
    <submittedName>
        <fullName evidence="3">17929_t:CDS:1</fullName>
    </submittedName>
</protein>
<dbReference type="EMBL" id="CAJVQA010006484">
    <property type="protein sequence ID" value="CAG8641488.1"/>
    <property type="molecule type" value="Genomic_DNA"/>
</dbReference>
<organism evidence="3 4">
    <name type="scientific">Cetraspora pellucida</name>
    <dbReference type="NCBI Taxonomy" id="1433469"/>
    <lineage>
        <taxon>Eukaryota</taxon>
        <taxon>Fungi</taxon>
        <taxon>Fungi incertae sedis</taxon>
        <taxon>Mucoromycota</taxon>
        <taxon>Glomeromycotina</taxon>
        <taxon>Glomeromycetes</taxon>
        <taxon>Diversisporales</taxon>
        <taxon>Gigasporaceae</taxon>
        <taxon>Cetraspora</taxon>
    </lineage>
</organism>
<feature type="compositionally biased region" description="Polar residues" evidence="1">
    <location>
        <begin position="1"/>
        <end position="11"/>
    </location>
</feature>
<dbReference type="Proteomes" id="UP000789759">
    <property type="component" value="Unassembled WGS sequence"/>
</dbReference>
<dbReference type="PROSITE" id="PS50800">
    <property type="entry name" value="SAP"/>
    <property type="match status" value="1"/>
</dbReference>
<evidence type="ECO:0000313" key="4">
    <source>
        <dbReference type="Proteomes" id="UP000789759"/>
    </source>
</evidence>
<evidence type="ECO:0000313" key="3">
    <source>
        <dbReference type="EMBL" id="CAG8641488.1"/>
    </source>
</evidence>
<feature type="region of interest" description="Disordered" evidence="1">
    <location>
        <begin position="1"/>
        <end position="25"/>
    </location>
</feature>
<dbReference type="AlphaFoldDB" id="A0A9N9GZM1"/>
<evidence type="ECO:0000259" key="2">
    <source>
        <dbReference type="PROSITE" id="PS50800"/>
    </source>
</evidence>
<keyword evidence="4" id="KW-1185">Reference proteome</keyword>
<name>A0A9N9GZM1_9GLOM</name>
<reference evidence="3" key="1">
    <citation type="submission" date="2021-06" db="EMBL/GenBank/DDBJ databases">
        <authorList>
            <person name="Kallberg Y."/>
            <person name="Tangrot J."/>
            <person name="Rosling A."/>
        </authorList>
    </citation>
    <scope>NUCLEOTIDE SEQUENCE</scope>
    <source>
        <strain evidence="3">FL966</strain>
    </source>
</reference>
<evidence type="ECO:0000256" key="1">
    <source>
        <dbReference type="SAM" id="MobiDB-lite"/>
    </source>
</evidence>
<feature type="domain" description="SAP" evidence="2">
    <location>
        <begin position="37"/>
        <end position="71"/>
    </location>
</feature>
<dbReference type="InterPro" id="IPR003034">
    <property type="entry name" value="SAP_dom"/>
</dbReference>
<proteinExistence type="predicted"/>
<sequence length="199" mass="21483">MASVSGKNKVTVSEEETTQSASDVEPSCGQVNFEANFGRLSLKMLKFLCQGMGISDAGLKQELVGRLVNEYKKKEESSGELFVKGKAVNIDNEMGDIESFPSARDYGHMAGGGKGSRQIVINKKPKVGHDRSQKFEDEKSSYQGCIPSLQQGQPIAPVFLQAHLSMMPAWQQVPNLQNAAVTAPGFVFGGINPFGARQA</sequence>
<accession>A0A9N9GZM1</accession>
<gene>
    <name evidence="3" type="ORF">CPELLU_LOCUS8880</name>
</gene>